<evidence type="ECO:0000313" key="1">
    <source>
        <dbReference type="EMBL" id="EFE23068.1"/>
    </source>
</evidence>
<accession>D4F588</accession>
<protein>
    <submittedName>
        <fullName evidence="1">Uncharacterized protein</fullName>
    </submittedName>
</protein>
<dbReference type="EMBL" id="ADGK01000129">
    <property type="protein sequence ID" value="EFE23068.1"/>
    <property type="molecule type" value="Genomic_DNA"/>
</dbReference>
<gene>
    <name evidence="1" type="ORF">EDWATA_01916</name>
</gene>
<dbReference type="HOGENOM" id="CLU_3183065_0_0_6"/>
<evidence type="ECO:0000313" key="2">
    <source>
        <dbReference type="Proteomes" id="UP000003692"/>
    </source>
</evidence>
<name>D4F588_EDWTA</name>
<comment type="caution">
    <text evidence="1">The sequence shown here is derived from an EMBL/GenBank/DDBJ whole genome shotgun (WGS) entry which is preliminary data.</text>
</comment>
<sequence>MSVVRIRVKRRLSSEININLFNLGMRFTPSRDTRVPACSSPQALGA</sequence>
<reference evidence="1 2" key="1">
    <citation type="submission" date="2010-02" db="EMBL/GenBank/DDBJ databases">
        <authorList>
            <person name="Weinstock G."/>
            <person name="Sodergren E."/>
            <person name="Clifton S."/>
            <person name="Fulton L."/>
            <person name="Fulton B."/>
            <person name="Courtney L."/>
            <person name="Fronick C."/>
            <person name="Harrison M."/>
            <person name="Strong C."/>
            <person name="Farmer C."/>
            <person name="Delahaunty K."/>
            <person name="Markovic C."/>
            <person name="Hall O."/>
            <person name="Minx P."/>
            <person name="Tomlinson C."/>
            <person name="Mitreva M."/>
            <person name="Nelson J."/>
            <person name="Hou S."/>
            <person name="Wollam A."/>
            <person name="Pepin K.H."/>
            <person name="Johnson M."/>
            <person name="Bhonagiri V."/>
            <person name="Zhang X."/>
            <person name="Suruliraj S."/>
            <person name="Warren W."/>
            <person name="Chinwalla A."/>
            <person name="Mardis E.R."/>
            <person name="Wilson R.K."/>
        </authorList>
    </citation>
    <scope>NUCLEOTIDE SEQUENCE [LARGE SCALE GENOMIC DNA]</scope>
    <source>
        <strain evidence="1 2">ATCC 23685</strain>
    </source>
</reference>
<organism evidence="1 2">
    <name type="scientific">Edwardsiella tarda ATCC 23685</name>
    <dbReference type="NCBI Taxonomy" id="500638"/>
    <lineage>
        <taxon>Bacteria</taxon>
        <taxon>Pseudomonadati</taxon>
        <taxon>Pseudomonadota</taxon>
        <taxon>Gammaproteobacteria</taxon>
        <taxon>Enterobacterales</taxon>
        <taxon>Hafniaceae</taxon>
        <taxon>Edwardsiella</taxon>
    </lineage>
</organism>
<proteinExistence type="predicted"/>
<dbReference type="AlphaFoldDB" id="D4F588"/>
<dbReference type="Proteomes" id="UP000003692">
    <property type="component" value="Unassembled WGS sequence"/>
</dbReference>